<gene>
    <name evidence="2" type="primary">parB</name>
</gene>
<accession>C8CH57</accession>
<keyword evidence="2" id="KW-0614">Plasmid</keyword>
<geneLocation type="plasmid" evidence="2">
    <name>pPHB194</name>
</geneLocation>
<dbReference type="SUPFAM" id="SSF47598">
    <property type="entry name" value="Ribbon-helix-helix"/>
    <property type="match status" value="1"/>
</dbReference>
<reference evidence="2" key="1">
    <citation type="submission" date="2009-07" db="EMBL/GenBank/DDBJ databases">
        <title>Isolation and Characterization of a small cryptic plasmid from a clinical isolate of Burkholderia pseudomallei.</title>
        <authorList>
            <person name="Promsiripaiboon Y."/>
            <person name="Waropastrakul S."/>
            <person name="Homchampa P."/>
        </authorList>
    </citation>
    <scope>NUCLEOTIDE SEQUENCE</scope>
    <source>
        <strain evidence="2">PHB194</strain>
        <plasmid evidence="2">pPHB194</plasmid>
    </source>
</reference>
<dbReference type="EMBL" id="GQ401131">
    <property type="protein sequence ID" value="ACV41795.1"/>
    <property type="molecule type" value="Genomic_DNA"/>
</dbReference>
<feature type="region of interest" description="Disordered" evidence="1">
    <location>
        <begin position="89"/>
        <end position="164"/>
    </location>
</feature>
<protein>
    <submittedName>
        <fullName evidence="2">ParB</fullName>
    </submittedName>
</protein>
<feature type="compositionally biased region" description="Basic and acidic residues" evidence="1">
    <location>
        <begin position="91"/>
        <end position="106"/>
    </location>
</feature>
<evidence type="ECO:0000313" key="2">
    <source>
        <dbReference type="EMBL" id="ACV41795.1"/>
    </source>
</evidence>
<dbReference type="InterPro" id="IPR013321">
    <property type="entry name" value="Arc_rbn_hlx_hlx"/>
</dbReference>
<evidence type="ECO:0000256" key="1">
    <source>
        <dbReference type="SAM" id="MobiDB-lite"/>
    </source>
</evidence>
<sequence length="251" mass="27501">MSKTTTTLSAGRPSARSNKAATLASLSDDVAVKRVNFELSAEQHAKLKIYAAKQGKSIKELLTEYVCRVTGLILKYAITHLNIRGRKGRHYGQEARRAGRAADRRPIGRPSGQGECQGGFAAAEASNQEDHAVRPHLDRRRPEADRGRGGDRHQPAERRGHGFHPYGALPGRFAALEGGGPRVHASIRRGLDQHTGRLPRRRERASVAAYSLWSQAQAWHGLGFHVRRAQQGAGSPHWRQCGRVPAPHGHG</sequence>
<dbReference type="InterPro" id="IPR010985">
    <property type="entry name" value="Ribbon_hlx_hlx"/>
</dbReference>
<dbReference type="GO" id="GO:0006355">
    <property type="term" value="P:regulation of DNA-templated transcription"/>
    <property type="evidence" value="ECO:0007669"/>
    <property type="project" value="InterPro"/>
</dbReference>
<proteinExistence type="predicted"/>
<name>C8CH57_BURPE</name>
<dbReference type="Gene3D" id="1.10.1220.10">
    <property type="entry name" value="Met repressor-like"/>
    <property type="match status" value="1"/>
</dbReference>
<feature type="compositionally biased region" description="Basic and acidic residues" evidence="1">
    <location>
        <begin position="128"/>
        <end position="160"/>
    </location>
</feature>
<organism evidence="2">
    <name type="scientific">Burkholderia pseudomallei</name>
    <name type="common">Pseudomonas pseudomallei</name>
    <dbReference type="NCBI Taxonomy" id="28450"/>
    <lineage>
        <taxon>Bacteria</taxon>
        <taxon>Pseudomonadati</taxon>
        <taxon>Pseudomonadota</taxon>
        <taxon>Betaproteobacteria</taxon>
        <taxon>Burkholderiales</taxon>
        <taxon>Burkholderiaceae</taxon>
        <taxon>Burkholderia</taxon>
        <taxon>pseudomallei group</taxon>
    </lineage>
</organism>
<dbReference type="AlphaFoldDB" id="C8CH57"/>